<accession>A0ABU9GLA1</accession>
<comment type="catalytic activity">
    <reaction evidence="6">
        <text>a 2'-deoxyadenosine in DNA + S-adenosyl-L-methionine = an N(6)-methyl-2'-deoxyadenosine in DNA + S-adenosyl-L-homocysteine + H(+)</text>
        <dbReference type="Rhea" id="RHEA:15197"/>
        <dbReference type="Rhea" id="RHEA-COMP:12418"/>
        <dbReference type="Rhea" id="RHEA-COMP:12419"/>
        <dbReference type="ChEBI" id="CHEBI:15378"/>
        <dbReference type="ChEBI" id="CHEBI:57856"/>
        <dbReference type="ChEBI" id="CHEBI:59789"/>
        <dbReference type="ChEBI" id="CHEBI:90615"/>
        <dbReference type="ChEBI" id="CHEBI:90616"/>
        <dbReference type="EC" id="2.1.1.72"/>
    </reaction>
</comment>
<dbReference type="EMBL" id="JBAKAZ010000001">
    <property type="protein sequence ID" value="MEL0628065.1"/>
    <property type="molecule type" value="Genomic_DNA"/>
</dbReference>
<gene>
    <name evidence="9" type="ORF">V6256_00475</name>
</gene>
<dbReference type="RefSeq" id="WP_341596003.1">
    <property type="nucleotide sequence ID" value="NZ_JBAKAZ010000001.1"/>
</dbReference>
<dbReference type="GO" id="GO:0008168">
    <property type="term" value="F:methyltransferase activity"/>
    <property type="evidence" value="ECO:0007669"/>
    <property type="project" value="UniProtKB-KW"/>
</dbReference>
<dbReference type="InterPro" id="IPR002295">
    <property type="entry name" value="N4/N6-MTase_EcoPI_Mod-like"/>
</dbReference>
<evidence type="ECO:0000256" key="2">
    <source>
        <dbReference type="ARBA" id="ARBA00011900"/>
    </source>
</evidence>
<feature type="domain" description="DNA methylase N-4/N-6" evidence="7">
    <location>
        <begin position="193"/>
        <end position="483"/>
    </location>
</feature>
<dbReference type="PIRSF" id="PIRSF015855">
    <property type="entry name" value="TypeIII_Mtase_mKpnI"/>
    <property type="match status" value="1"/>
</dbReference>
<dbReference type="Pfam" id="PF12564">
    <property type="entry name" value="TypeIII_RM_meth"/>
    <property type="match status" value="1"/>
</dbReference>
<dbReference type="Gene3D" id="3.40.50.150">
    <property type="entry name" value="Vaccinia Virus protein VP39"/>
    <property type="match status" value="1"/>
</dbReference>
<dbReference type="EC" id="2.1.1.72" evidence="2"/>
<evidence type="ECO:0000256" key="6">
    <source>
        <dbReference type="ARBA" id="ARBA00047942"/>
    </source>
</evidence>
<dbReference type="InterPro" id="IPR002941">
    <property type="entry name" value="DNA_methylase_N4/N6"/>
</dbReference>
<evidence type="ECO:0000256" key="5">
    <source>
        <dbReference type="ARBA" id="ARBA00022691"/>
    </source>
</evidence>
<evidence type="ECO:0000313" key="10">
    <source>
        <dbReference type="Proteomes" id="UP001369082"/>
    </source>
</evidence>
<dbReference type="Pfam" id="PF01555">
    <property type="entry name" value="N6_N4_Mtase"/>
    <property type="match status" value="1"/>
</dbReference>
<dbReference type="InterPro" id="IPR022221">
    <property type="entry name" value="TypeIII_RM_meth"/>
</dbReference>
<reference evidence="9 10" key="1">
    <citation type="submission" date="2024-02" db="EMBL/GenBank/DDBJ databases">
        <title>Bacteria isolated from the canopy kelp, Nereocystis luetkeana.</title>
        <authorList>
            <person name="Pfister C.A."/>
            <person name="Younker I.T."/>
            <person name="Light S.H."/>
        </authorList>
    </citation>
    <scope>NUCLEOTIDE SEQUENCE [LARGE SCALE GENOMIC DNA]</scope>
    <source>
        <strain evidence="9 10">TI.1.05</strain>
    </source>
</reference>
<keyword evidence="3 9" id="KW-0489">Methyltransferase</keyword>
<dbReference type="PROSITE" id="PS00092">
    <property type="entry name" value="N6_MTASE"/>
    <property type="match status" value="1"/>
</dbReference>
<dbReference type="PRINTS" id="PR00506">
    <property type="entry name" value="D21N6MTFRASE"/>
</dbReference>
<evidence type="ECO:0000256" key="3">
    <source>
        <dbReference type="ARBA" id="ARBA00022603"/>
    </source>
</evidence>
<comment type="similarity">
    <text evidence="1">Belongs to the N(4)/N(6)-methyltransferase family.</text>
</comment>
<protein>
    <recommendedName>
        <fullName evidence="2">site-specific DNA-methyltransferase (adenine-specific)</fullName>
        <ecNumber evidence="2">2.1.1.72</ecNumber>
    </recommendedName>
</protein>
<evidence type="ECO:0000259" key="8">
    <source>
        <dbReference type="Pfam" id="PF12564"/>
    </source>
</evidence>
<name>A0ABU9GLA1_9GAMM</name>
<evidence type="ECO:0000256" key="1">
    <source>
        <dbReference type="ARBA" id="ARBA00006594"/>
    </source>
</evidence>
<organism evidence="9 10">
    <name type="scientific">Psychromonas aquatilis</name>
    <dbReference type="NCBI Taxonomy" id="2005072"/>
    <lineage>
        <taxon>Bacteria</taxon>
        <taxon>Pseudomonadati</taxon>
        <taxon>Pseudomonadota</taxon>
        <taxon>Gammaproteobacteria</taxon>
        <taxon>Alteromonadales</taxon>
        <taxon>Psychromonadaceae</taxon>
        <taxon>Psychromonas</taxon>
    </lineage>
</organism>
<evidence type="ECO:0000313" key="9">
    <source>
        <dbReference type="EMBL" id="MEL0628065.1"/>
    </source>
</evidence>
<dbReference type="GO" id="GO:0032259">
    <property type="term" value="P:methylation"/>
    <property type="evidence" value="ECO:0007669"/>
    <property type="project" value="UniProtKB-KW"/>
</dbReference>
<feature type="domain" description="Type III restriction/modification enzyme methylation subunit" evidence="8">
    <location>
        <begin position="36"/>
        <end position="91"/>
    </location>
</feature>
<keyword evidence="5" id="KW-0949">S-adenosyl-L-methionine</keyword>
<keyword evidence="4 9" id="KW-0808">Transferase</keyword>
<dbReference type="InterPro" id="IPR002052">
    <property type="entry name" value="DNA_methylase_N6_adenine_CS"/>
</dbReference>
<dbReference type="Proteomes" id="UP001369082">
    <property type="component" value="Unassembled WGS sequence"/>
</dbReference>
<evidence type="ECO:0000256" key="4">
    <source>
        <dbReference type="ARBA" id="ARBA00022679"/>
    </source>
</evidence>
<sequence length="619" mass="71061">MTLLTQLTEILSNDERLVINGKLAKNKIVELALNLDPSLLKLLLSNEQLKNHFFTDVEGILIFDKVAFQRFVSNKSFLPDSFTQFKNKIGLSADNHYLTETNDIVLSWPYKDCILEGGQTKEDQKRSEIFWNETLAPEQVDTLLAPKALQNFVKYDENGEHKDFQLEENDNLIIKGNNLLTLHTLKERFRGKVKLIYIDPPYNTGSDSFGYNDKFNHSTWLTFMNNRLNVANELLSQDGSIFINIDDDEAHYLKVLADDIFGRENFVANVVWQKKYSPQSDAKWFSDMHDHILVYAKDKSIWRPNLLPRTDKQNKAYKYNDNDGKGLYRTDNVLVKSFSKTGVFAIINPNTNEQFFPPEGRCWRFNKETYGNLIANNGLYFGKDGKGAPQLKRYLNEVKQGLTPQTIWFYDEVGHTQDAKKEVNTLRLPEGFETPKPESLLMRILTLGSNVNDVVLDFFGGSGTTASTALKMKRNFVTCEQMDYVNTTTVPRLKKVVDGDLGGISEDVSWQGGGSFVYCELTELASKYSDRIELANTNEELLNIWNDLKQNSNLSYKINPQGFDKSIQDFSELSIEEQKSFLIEAIDKNQLYVNYSEIDDETNDISEQDKKYNKQFYGA</sequence>
<dbReference type="SUPFAM" id="SSF53335">
    <property type="entry name" value="S-adenosyl-L-methionine-dependent methyltransferases"/>
    <property type="match status" value="1"/>
</dbReference>
<keyword evidence="10" id="KW-1185">Reference proteome</keyword>
<evidence type="ECO:0000259" key="7">
    <source>
        <dbReference type="Pfam" id="PF01555"/>
    </source>
</evidence>
<dbReference type="InterPro" id="IPR029063">
    <property type="entry name" value="SAM-dependent_MTases_sf"/>
</dbReference>
<comment type="caution">
    <text evidence="9">The sequence shown here is derived from an EMBL/GenBank/DDBJ whole genome shotgun (WGS) entry which is preliminary data.</text>
</comment>
<proteinExistence type="inferred from homology"/>